<dbReference type="eggNOG" id="ENOG5030Q5I">
    <property type="taxonomic scope" value="Bacteria"/>
</dbReference>
<organism evidence="2 3">
    <name type="scientific">Flavobacterium limnosediminis JC2902</name>
    <dbReference type="NCBI Taxonomy" id="1341181"/>
    <lineage>
        <taxon>Bacteria</taxon>
        <taxon>Pseudomonadati</taxon>
        <taxon>Bacteroidota</taxon>
        <taxon>Flavobacteriia</taxon>
        <taxon>Flavobacteriales</taxon>
        <taxon>Flavobacteriaceae</taxon>
        <taxon>Flavobacterium</taxon>
    </lineage>
</organism>
<sequence>MKKSIIYLGIAVLTFTNVISALAQQSFIKEDSLAQTVSSDAGLAGNTQGTHSIERRKIHSANSTPETIVVTTYQKTMEEIIAENNQIIESTITPEQCAEAGSSKDNQIDIAIETIPVCSEKSMEERILQDSQVIESQFLTTLQPITLVKSRK</sequence>
<dbReference type="OrthoDB" id="1377329at2"/>
<protein>
    <submittedName>
        <fullName evidence="2">Uncharacterized protein</fullName>
    </submittedName>
</protein>
<evidence type="ECO:0000256" key="1">
    <source>
        <dbReference type="SAM" id="SignalP"/>
    </source>
</evidence>
<proteinExistence type="predicted"/>
<dbReference type="EMBL" id="AVGG01000005">
    <property type="protein sequence ID" value="ESU28893.1"/>
    <property type="molecule type" value="Genomic_DNA"/>
</dbReference>
<name>V6SQC8_9FLAO</name>
<reference evidence="2 3" key="1">
    <citation type="submission" date="2013-08" db="EMBL/GenBank/DDBJ databases">
        <title>Flavobacterium limnosediminis JC2902 genome sequencing.</title>
        <authorList>
            <person name="Lee K."/>
            <person name="Yi H."/>
            <person name="Park S."/>
            <person name="Chun J."/>
        </authorList>
    </citation>
    <scope>NUCLEOTIDE SEQUENCE [LARGE SCALE GENOMIC DNA]</scope>
    <source>
        <strain evidence="2 3">JC2902</strain>
    </source>
</reference>
<dbReference type="Proteomes" id="UP000018004">
    <property type="component" value="Unassembled WGS sequence"/>
</dbReference>
<dbReference type="STRING" id="1341181.FLJC2902T_14900"/>
<gene>
    <name evidence="2" type="ORF">FLJC2902T_14900</name>
</gene>
<feature type="chain" id="PRO_5004750925" evidence="1">
    <location>
        <begin position="24"/>
        <end position="152"/>
    </location>
</feature>
<feature type="signal peptide" evidence="1">
    <location>
        <begin position="1"/>
        <end position="23"/>
    </location>
</feature>
<dbReference type="RefSeq" id="WP_023579129.1">
    <property type="nucleotide sequence ID" value="NZ_AVGG01000005.1"/>
</dbReference>
<comment type="caution">
    <text evidence="2">The sequence shown here is derived from an EMBL/GenBank/DDBJ whole genome shotgun (WGS) entry which is preliminary data.</text>
</comment>
<keyword evidence="1" id="KW-0732">Signal</keyword>
<keyword evidence="3" id="KW-1185">Reference proteome</keyword>
<evidence type="ECO:0000313" key="2">
    <source>
        <dbReference type="EMBL" id="ESU28893.1"/>
    </source>
</evidence>
<evidence type="ECO:0000313" key="3">
    <source>
        <dbReference type="Proteomes" id="UP000018004"/>
    </source>
</evidence>
<dbReference type="AlphaFoldDB" id="V6SQC8"/>
<accession>V6SQC8</accession>
<dbReference type="PATRIC" id="fig|1341181.4.peg.1466"/>